<dbReference type="Proteomes" id="UP001199355">
    <property type="component" value="Unassembled WGS sequence"/>
</dbReference>
<comment type="caution">
    <text evidence="2">The sequence shown here is derived from an EMBL/GenBank/DDBJ whole genome shotgun (WGS) entry which is preliminary data.</text>
</comment>
<evidence type="ECO:0000313" key="3">
    <source>
        <dbReference type="Proteomes" id="UP001199355"/>
    </source>
</evidence>
<protein>
    <submittedName>
        <fullName evidence="2">Uncharacterized protein</fullName>
    </submittedName>
</protein>
<dbReference type="EMBL" id="JAJEQF010000010">
    <property type="protein sequence ID" value="MCC2167196.1"/>
    <property type="molecule type" value="Genomic_DNA"/>
</dbReference>
<reference evidence="2 3" key="1">
    <citation type="submission" date="2021-10" db="EMBL/GenBank/DDBJ databases">
        <title>Anaerobic single-cell dispensing facilitates the cultivation of human gut bacteria.</title>
        <authorList>
            <person name="Afrizal A."/>
        </authorList>
    </citation>
    <scope>NUCLEOTIDE SEQUENCE [LARGE SCALE GENOMIC DNA]</scope>
    <source>
        <strain evidence="2 3">CLA-AA-H244</strain>
    </source>
</reference>
<sequence>MRSKTKIIVLHLKELIYTGILLLLGVGLLFLLLQTFLPKKTVPKPDYDKEASLYLPGKYTSTVQLGSDHADVEVVVDSSDILSIRLVNLSQTVTAMYPLVEPCMDTLAKQICEKQSLEGVTYPDENRYTSQLLLQAIDAALQKAAYPGD</sequence>
<dbReference type="RefSeq" id="WP_118496503.1">
    <property type="nucleotide sequence ID" value="NZ_JAJEQF010000010.1"/>
</dbReference>
<evidence type="ECO:0000256" key="1">
    <source>
        <dbReference type="SAM" id="Phobius"/>
    </source>
</evidence>
<keyword evidence="1" id="KW-0812">Transmembrane</keyword>
<evidence type="ECO:0000313" key="2">
    <source>
        <dbReference type="EMBL" id="MCC2167196.1"/>
    </source>
</evidence>
<accession>A0AAE3ASQ9</accession>
<dbReference type="AlphaFoldDB" id="A0AAE3ASQ9"/>
<gene>
    <name evidence="2" type="ORF">LKD45_05710</name>
</gene>
<keyword evidence="1" id="KW-1133">Transmembrane helix</keyword>
<name>A0AAE3ASQ9_9FIRM</name>
<keyword evidence="3" id="KW-1185">Reference proteome</keyword>
<organism evidence="2 3">
    <name type="scientific">Gallintestinimicrobium propionicum</name>
    <dbReference type="NCBI Taxonomy" id="2981770"/>
    <lineage>
        <taxon>Bacteria</taxon>
        <taxon>Bacillati</taxon>
        <taxon>Bacillota</taxon>
        <taxon>Clostridia</taxon>
        <taxon>Lachnospirales</taxon>
        <taxon>Lachnospiraceae</taxon>
        <taxon>Gallintestinimicrobium</taxon>
    </lineage>
</organism>
<proteinExistence type="predicted"/>
<feature type="transmembrane region" description="Helical" evidence="1">
    <location>
        <begin position="15"/>
        <end position="37"/>
    </location>
</feature>
<keyword evidence="1" id="KW-0472">Membrane</keyword>